<dbReference type="PANTHER" id="PTHR46792:SF1">
    <property type="entry name" value="COILED-COIL DOMAIN-CONTAINING 80-LIKE 2"/>
    <property type="match status" value="1"/>
</dbReference>
<organism evidence="3 4">
    <name type="scientific">Halalkalibaculum roseum</name>
    <dbReference type="NCBI Taxonomy" id="2709311"/>
    <lineage>
        <taxon>Bacteria</taxon>
        <taxon>Pseudomonadati</taxon>
        <taxon>Balneolota</taxon>
        <taxon>Balneolia</taxon>
        <taxon>Balneolales</taxon>
        <taxon>Balneolaceae</taxon>
        <taxon>Halalkalibaculum</taxon>
    </lineage>
</organism>
<dbReference type="InterPro" id="IPR025232">
    <property type="entry name" value="DUF4174"/>
</dbReference>
<feature type="domain" description="DUF4174" evidence="2">
    <location>
        <begin position="30"/>
        <end position="145"/>
    </location>
</feature>
<keyword evidence="4" id="KW-1185">Reference proteome</keyword>
<dbReference type="Proteomes" id="UP000473278">
    <property type="component" value="Unassembled WGS sequence"/>
</dbReference>
<dbReference type="Pfam" id="PF13778">
    <property type="entry name" value="DUF4174"/>
    <property type="match status" value="1"/>
</dbReference>
<accession>A0A6M1SSH5</accession>
<comment type="caution">
    <text evidence="3">The sequence shown here is derived from an EMBL/GenBank/DDBJ whole genome shotgun (WGS) entry which is preliminary data.</text>
</comment>
<dbReference type="GO" id="GO:0030198">
    <property type="term" value="P:extracellular matrix organization"/>
    <property type="evidence" value="ECO:0007669"/>
    <property type="project" value="TreeGrafter"/>
</dbReference>
<dbReference type="AlphaFoldDB" id="A0A6M1SSH5"/>
<gene>
    <name evidence="3" type="ORF">G3570_04145</name>
</gene>
<evidence type="ECO:0000313" key="3">
    <source>
        <dbReference type="EMBL" id="NGP75810.1"/>
    </source>
</evidence>
<dbReference type="GO" id="GO:0010811">
    <property type="term" value="P:positive regulation of cell-substrate adhesion"/>
    <property type="evidence" value="ECO:0007669"/>
    <property type="project" value="TreeGrafter"/>
</dbReference>
<dbReference type="EMBL" id="JAALLT010000001">
    <property type="protein sequence ID" value="NGP75810.1"/>
    <property type="molecule type" value="Genomic_DNA"/>
</dbReference>
<reference evidence="3 4" key="1">
    <citation type="submission" date="2020-02" db="EMBL/GenBank/DDBJ databases">
        <title>Balneolaceae bacterium YR4-1, complete genome.</title>
        <authorList>
            <person name="Li Y."/>
            <person name="Wu S."/>
        </authorList>
    </citation>
    <scope>NUCLEOTIDE SEQUENCE [LARGE SCALE GENOMIC DNA]</scope>
    <source>
        <strain evidence="3 4">YR4-1</strain>
    </source>
</reference>
<name>A0A6M1SSH5_9BACT</name>
<dbReference type="RefSeq" id="WP_165139441.1">
    <property type="nucleotide sequence ID" value="NZ_JAALLT010000001.1"/>
</dbReference>
<evidence type="ECO:0000256" key="1">
    <source>
        <dbReference type="ARBA" id="ARBA00022729"/>
    </source>
</evidence>
<sequence>MLAKILLNATLISLLFPYMMLAQNESEFQLSDYRWENRLLLVFAPSQENDDYQKQLEELNSNREGVLDRDLKIVHLFSDDASNIDGQQIDDKSTEDIYKKYEVTPGQYTVILIGKDGTVKLRTGNLLTNKEVFGLIDSMPMRQREMREQGE</sequence>
<evidence type="ECO:0000259" key="2">
    <source>
        <dbReference type="Pfam" id="PF13778"/>
    </source>
</evidence>
<evidence type="ECO:0000313" key="4">
    <source>
        <dbReference type="Proteomes" id="UP000473278"/>
    </source>
</evidence>
<keyword evidence="1" id="KW-0732">Signal</keyword>
<proteinExistence type="predicted"/>
<protein>
    <submittedName>
        <fullName evidence="3">DUF4174 domain-containing protein</fullName>
    </submittedName>
</protein>
<dbReference type="PANTHER" id="PTHR46792">
    <property type="entry name" value="COILED-COIL DOMAIN-CONTAINING PROTEIN 80"/>
    <property type="match status" value="1"/>
</dbReference>
<dbReference type="GO" id="GO:0005604">
    <property type="term" value="C:basement membrane"/>
    <property type="evidence" value="ECO:0007669"/>
    <property type="project" value="TreeGrafter"/>
</dbReference>